<keyword evidence="3" id="KW-0157">Chromophore</keyword>
<gene>
    <name evidence="5" type="ORF">J7S20_04525</name>
</gene>
<dbReference type="AlphaFoldDB" id="A0A8T4IAT1"/>
<evidence type="ECO:0000313" key="6">
    <source>
        <dbReference type="Proteomes" id="UP000676996"/>
    </source>
</evidence>
<evidence type="ECO:0000313" key="5">
    <source>
        <dbReference type="EMBL" id="MBR0551767.1"/>
    </source>
</evidence>
<proteinExistence type="predicted"/>
<comment type="caution">
    <text evidence="5">The sequence shown here is derived from an EMBL/GenBank/DDBJ whole genome shotgun (WGS) entry which is preliminary data.</text>
</comment>
<feature type="domain" description="PAS" evidence="4">
    <location>
        <begin position="26"/>
        <end position="75"/>
    </location>
</feature>
<dbReference type="CDD" id="cd00130">
    <property type="entry name" value="PAS"/>
    <property type="match status" value="1"/>
</dbReference>
<reference evidence="5" key="1">
    <citation type="submission" date="2021-04" db="EMBL/GenBank/DDBJ databases">
        <title>Ouciella asimina sp. nov., isolated from the surface seawater in the hydrothermal field of Okinawa Trough.</title>
        <authorList>
            <person name="Shuang W."/>
        </authorList>
    </citation>
    <scope>NUCLEOTIDE SEQUENCE</scope>
    <source>
        <strain evidence="5">LXI357</strain>
    </source>
</reference>
<dbReference type="PROSITE" id="PS50112">
    <property type="entry name" value="PAS"/>
    <property type="match status" value="1"/>
</dbReference>
<dbReference type="Proteomes" id="UP000676996">
    <property type="component" value="Unassembled WGS sequence"/>
</dbReference>
<evidence type="ECO:0000256" key="2">
    <source>
        <dbReference type="ARBA" id="ARBA00022643"/>
    </source>
</evidence>
<dbReference type="Gene3D" id="3.30.450.20">
    <property type="entry name" value="PAS domain"/>
    <property type="match status" value="1"/>
</dbReference>
<organism evidence="5 6">
    <name type="scientific">Stakelama marina</name>
    <dbReference type="NCBI Taxonomy" id="2826939"/>
    <lineage>
        <taxon>Bacteria</taxon>
        <taxon>Pseudomonadati</taxon>
        <taxon>Pseudomonadota</taxon>
        <taxon>Alphaproteobacteria</taxon>
        <taxon>Sphingomonadales</taxon>
        <taxon>Sphingomonadaceae</taxon>
        <taxon>Stakelama</taxon>
    </lineage>
</organism>
<keyword evidence="1" id="KW-0285">Flavoprotein</keyword>
<accession>A0A8T4IAT1</accession>
<dbReference type="InterPro" id="IPR000014">
    <property type="entry name" value="PAS"/>
</dbReference>
<dbReference type="InterPro" id="IPR035965">
    <property type="entry name" value="PAS-like_dom_sf"/>
</dbReference>
<keyword evidence="2" id="KW-0288">FMN</keyword>
<keyword evidence="6" id="KW-1185">Reference proteome</keyword>
<name>A0A8T4IAT1_9SPHN</name>
<dbReference type="SUPFAM" id="SSF55785">
    <property type="entry name" value="PYP-like sensor domain (PAS domain)"/>
    <property type="match status" value="1"/>
</dbReference>
<dbReference type="EMBL" id="JAGRQC010000001">
    <property type="protein sequence ID" value="MBR0551767.1"/>
    <property type="molecule type" value="Genomic_DNA"/>
</dbReference>
<evidence type="ECO:0000256" key="3">
    <source>
        <dbReference type="ARBA" id="ARBA00022991"/>
    </source>
</evidence>
<protein>
    <submittedName>
        <fullName evidence="5">PAS domain-containing protein</fullName>
    </submittedName>
</protein>
<dbReference type="PANTHER" id="PTHR47429:SF2">
    <property type="entry name" value="PROTEIN TWIN LOV 1"/>
    <property type="match status" value="1"/>
</dbReference>
<sequence length="189" mass="20901">MQLPPSLLTYFEQSSVALSIADVGDDNPLLVVNARFEELTGYSRDEVVSRNCRFLQGEADDAEARSRIRQFLRSERQPNVRTTLVNFRKDGRPFVNLLYMSKLRMGGEVACIFASQFDVSRSNAEELEAYDTKLDHALKTMSPGIDDTGAILQGSLTMIANTAATVAQARLTLESVGPNGGREVREPLI</sequence>
<evidence type="ECO:0000256" key="1">
    <source>
        <dbReference type="ARBA" id="ARBA00022630"/>
    </source>
</evidence>
<evidence type="ECO:0000259" key="4">
    <source>
        <dbReference type="PROSITE" id="PS50112"/>
    </source>
</evidence>
<dbReference type="PANTHER" id="PTHR47429">
    <property type="entry name" value="PROTEIN TWIN LOV 1"/>
    <property type="match status" value="1"/>
</dbReference>
<dbReference type="NCBIfam" id="TIGR00229">
    <property type="entry name" value="sensory_box"/>
    <property type="match status" value="1"/>
</dbReference>
<dbReference type="Pfam" id="PF13426">
    <property type="entry name" value="PAS_9"/>
    <property type="match status" value="1"/>
</dbReference>